<dbReference type="InterPro" id="IPR015422">
    <property type="entry name" value="PyrdxlP-dep_Trfase_small"/>
</dbReference>
<protein>
    <submittedName>
        <fullName evidence="3">Aminotransferase class V-fold PLP-dependent enzyme</fullName>
    </submittedName>
</protein>
<keyword evidence="1" id="KW-0663">Pyridoxal phosphate</keyword>
<evidence type="ECO:0000313" key="4">
    <source>
        <dbReference type="Proteomes" id="UP001171111"/>
    </source>
</evidence>
<feature type="domain" description="Aminotransferase class V" evidence="2">
    <location>
        <begin position="119"/>
        <end position="419"/>
    </location>
</feature>
<evidence type="ECO:0000259" key="2">
    <source>
        <dbReference type="Pfam" id="PF00266"/>
    </source>
</evidence>
<organism evidence="3 4">
    <name type="scientific">Campylobacter magnus</name>
    <dbReference type="NCBI Taxonomy" id="3026462"/>
    <lineage>
        <taxon>Bacteria</taxon>
        <taxon>Pseudomonadati</taxon>
        <taxon>Campylobacterota</taxon>
        <taxon>Epsilonproteobacteria</taxon>
        <taxon>Campylobacterales</taxon>
        <taxon>Campylobacteraceae</taxon>
        <taxon>Campylobacter</taxon>
    </lineage>
</organism>
<accession>A0ABT8T6W4</accession>
<keyword evidence="3" id="KW-0808">Transferase</keyword>
<reference evidence="3 4" key="1">
    <citation type="submission" date="2023-06" db="EMBL/GenBank/DDBJ databases">
        <title>Campylobacter magnum sp. nov., isolated from cecal contents of domestic pigs (Sus scrofa domesticus).</title>
        <authorList>
            <person name="Papic B."/>
            <person name="Gruntar I."/>
        </authorList>
    </citation>
    <scope>NUCLEOTIDE SEQUENCE [LARGE SCALE GENOMIC DNA]</scope>
    <source>
        <strain evidence="4">34484-21</strain>
    </source>
</reference>
<name>A0ABT8T6W4_9BACT</name>
<sequence length="432" mass="48273">MKDIKSSIILKNGTQYFDWTASGLAHKGVEERMLEVLQTYSNTHSECGANAKATGELYEFARRELKRLLGLGDEFYLLGTGFGSTGAIKKFCELAGIYISPMLKKRLFSSDELWQKAKQKAPLIITGPYEHHSNELHFRYEFCHSIRVRLDENGGFDFDDFANILRQNKNREIIISVSAASNVTGVKTDTKKLRELANELAPKAIIALDASSIIAHENIPSQHFDALFISSHKLLGGVGGCGLLALRKSVAHSFSASGEPSFAGGGVVEYVSRSSARFNSNFEALEDAGTPPITQMIRAYLAFKERNDFGLENIKKRENELMEYFEAGLAKINHIINYTPLGRERVGIYAINCDLAGCYDFAKMLSQNYEIQVRAGCSCAGPYGHELLGLDDDFEPYFKPGWVRVSLHYSQDFSDIDYLLKAIESCVEEFLR</sequence>
<dbReference type="SUPFAM" id="SSF53383">
    <property type="entry name" value="PLP-dependent transferases"/>
    <property type="match status" value="1"/>
</dbReference>
<dbReference type="Gene3D" id="3.40.640.10">
    <property type="entry name" value="Type I PLP-dependent aspartate aminotransferase-like (Major domain)"/>
    <property type="match status" value="1"/>
</dbReference>
<evidence type="ECO:0000313" key="3">
    <source>
        <dbReference type="EMBL" id="MDO2409454.1"/>
    </source>
</evidence>
<dbReference type="PANTHER" id="PTHR43586">
    <property type="entry name" value="CYSTEINE DESULFURASE"/>
    <property type="match status" value="1"/>
</dbReference>
<dbReference type="Proteomes" id="UP001171111">
    <property type="component" value="Unassembled WGS sequence"/>
</dbReference>
<keyword evidence="4" id="KW-1185">Reference proteome</keyword>
<proteinExistence type="predicted"/>
<dbReference type="GO" id="GO:0008483">
    <property type="term" value="F:transaminase activity"/>
    <property type="evidence" value="ECO:0007669"/>
    <property type="project" value="UniProtKB-KW"/>
</dbReference>
<comment type="caution">
    <text evidence="3">The sequence shown here is derived from an EMBL/GenBank/DDBJ whole genome shotgun (WGS) entry which is preliminary data.</text>
</comment>
<dbReference type="InterPro" id="IPR015424">
    <property type="entry name" value="PyrdxlP-dep_Trfase"/>
</dbReference>
<keyword evidence="3" id="KW-0032">Aminotransferase</keyword>
<dbReference type="InterPro" id="IPR000192">
    <property type="entry name" value="Aminotrans_V_dom"/>
</dbReference>
<dbReference type="RefSeq" id="WP_302244322.1">
    <property type="nucleotide sequence ID" value="NZ_JAULJQ010000005.1"/>
</dbReference>
<evidence type="ECO:0000256" key="1">
    <source>
        <dbReference type="ARBA" id="ARBA00022898"/>
    </source>
</evidence>
<dbReference type="Pfam" id="PF00266">
    <property type="entry name" value="Aminotran_5"/>
    <property type="match status" value="1"/>
</dbReference>
<dbReference type="PANTHER" id="PTHR43586:SF8">
    <property type="entry name" value="CYSTEINE DESULFURASE 1, CHLOROPLASTIC"/>
    <property type="match status" value="1"/>
</dbReference>
<gene>
    <name evidence="3" type="ORF">Q2362_04995</name>
</gene>
<dbReference type="InterPro" id="IPR015421">
    <property type="entry name" value="PyrdxlP-dep_Trfase_major"/>
</dbReference>
<dbReference type="Gene3D" id="3.90.1150.10">
    <property type="entry name" value="Aspartate Aminotransferase, domain 1"/>
    <property type="match status" value="1"/>
</dbReference>
<dbReference type="EMBL" id="JAULJQ010000005">
    <property type="protein sequence ID" value="MDO2409454.1"/>
    <property type="molecule type" value="Genomic_DNA"/>
</dbReference>